<name>A0A078MKF0_9MICC</name>
<evidence type="ECO:0000313" key="1">
    <source>
        <dbReference type="EMBL" id="CEA06740.1"/>
    </source>
</evidence>
<dbReference type="AlphaFoldDB" id="A0A078MKF0"/>
<gene>
    <name evidence="1" type="ORF">BN1051_00105</name>
</gene>
<reference evidence="1" key="1">
    <citation type="submission" date="2014-07" db="EMBL/GenBank/DDBJ databases">
        <authorList>
            <person name="Urmite Genomes Urmite Genomes"/>
        </authorList>
    </citation>
    <scope>NUCLEOTIDE SEQUENCE</scope>
    <source>
        <strain evidence="1">11W110_air</strain>
    </source>
</reference>
<dbReference type="EMBL" id="LN483070">
    <property type="protein sequence ID" value="CEA06740.1"/>
    <property type="molecule type" value="Genomic_DNA"/>
</dbReference>
<organism evidence="1">
    <name type="scientific">Arthrobacter saudimassiliensis</name>
    <dbReference type="NCBI Taxonomy" id="1461584"/>
    <lineage>
        <taxon>Bacteria</taxon>
        <taxon>Bacillati</taxon>
        <taxon>Actinomycetota</taxon>
        <taxon>Actinomycetes</taxon>
        <taxon>Micrococcales</taxon>
        <taxon>Micrococcaceae</taxon>
        <taxon>Arthrobacter</taxon>
    </lineage>
</organism>
<accession>A0A078MKF0</accession>
<dbReference type="PATRIC" id="fig|1461584.3.peg.100"/>
<proteinExistence type="predicted"/>
<protein>
    <submittedName>
        <fullName evidence="1">Uncharacterized protein</fullName>
    </submittedName>
</protein>
<sequence>MIGRSPAATVERFFQSHIRAWLILPDGWYGRPFDSVFSLVLSTQDNHGLFVEIEGARELTFTGGSIAAVKTRFEKYQALKIEGFDHVVWDPHDGVSQKTEYSSGQVTFASPGPLRSFR</sequence>